<evidence type="ECO:0000313" key="2">
    <source>
        <dbReference type="EMBL" id="RHZ75876.1"/>
    </source>
</evidence>
<feature type="region of interest" description="Disordered" evidence="1">
    <location>
        <begin position="102"/>
        <end position="133"/>
    </location>
</feature>
<accession>A0A397IQ68</accession>
<comment type="caution">
    <text evidence="2">The sequence shown here is derived from an EMBL/GenBank/DDBJ whole genome shotgun (WGS) entry which is preliminary data.</text>
</comment>
<sequence length="133" mass="15496">MKNWKKKCRGRSPSSNRSYLGVKNIQEGCIISMISNNALEGFHINSCEYKEDLVHLKSEVKHWKKMSLNTDDDKSYLRSKLKKLSHETEDERVEKILKRIDKRLAPKYPQRPGNKNWERAHKGTPASSSQTPK</sequence>
<dbReference type="Proteomes" id="UP000266861">
    <property type="component" value="Unassembled WGS sequence"/>
</dbReference>
<organism evidence="2 3">
    <name type="scientific">Diversispora epigaea</name>
    <dbReference type="NCBI Taxonomy" id="1348612"/>
    <lineage>
        <taxon>Eukaryota</taxon>
        <taxon>Fungi</taxon>
        <taxon>Fungi incertae sedis</taxon>
        <taxon>Mucoromycota</taxon>
        <taxon>Glomeromycotina</taxon>
        <taxon>Glomeromycetes</taxon>
        <taxon>Diversisporales</taxon>
        <taxon>Diversisporaceae</taxon>
        <taxon>Diversispora</taxon>
    </lineage>
</organism>
<gene>
    <name evidence="2" type="ORF">Glove_208g126</name>
</gene>
<reference evidence="2 3" key="1">
    <citation type="submission" date="2018-08" db="EMBL/GenBank/DDBJ databases">
        <title>Genome and evolution of the arbuscular mycorrhizal fungus Diversispora epigaea (formerly Glomus versiforme) and its bacterial endosymbionts.</title>
        <authorList>
            <person name="Sun X."/>
            <person name="Fei Z."/>
            <person name="Harrison M."/>
        </authorList>
    </citation>
    <scope>NUCLEOTIDE SEQUENCE [LARGE SCALE GENOMIC DNA]</scope>
    <source>
        <strain evidence="2 3">IT104</strain>
    </source>
</reference>
<name>A0A397IQ68_9GLOM</name>
<protein>
    <submittedName>
        <fullName evidence="2">Uncharacterized protein</fullName>
    </submittedName>
</protein>
<keyword evidence="3" id="KW-1185">Reference proteome</keyword>
<evidence type="ECO:0000313" key="3">
    <source>
        <dbReference type="Proteomes" id="UP000266861"/>
    </source>
</evidence>
<proteinExistence type="predicted"/>
<dbReference type="OrthoDB" id="10579960at2759"/>
<dbReference type="AlphaFoldDB" id="A0A397IQ68"/>
<evidence type="ECO:0000256" key="1">
    <source>
        <dbReference type="SAM" id="MobiDB-lite"/>
    </source>
</evidence>
<dbReference type="EMBL" id="PQFF01000195">
    <property type="protein sequence ID" value="RHZ75876.1"/>
    <property type="molecule type" value="Genomic_DNA"/>
</dbReference>